<accession>A0AA40F8M5</accession>
<proteinExistence type="predicted"/>
<keyword evidence="3" id="KW-1185">Reference proteome</keyword>
<evidence type="ECO:0000313" key="2">
    <source>
        <dbReference type="EMBL" id="KAK0753215.1"/>
    </source>
</evidence>
<organism evidence="2 3">
    <name type="scientific">Schizothecium vesticola</name>
    <dbReference type="NCBI Taxonomy" id="314040"/>
    <lineage>
        <taxon>Eukaryota</taxon>
        <taxon>Fungi</taxon>
        <taxon>Dikarya</taxon>
        <taxon>Ascomycota</taxon>
        <taxon>Pezizomycotina</taxon>
        <taxon>Sordariomycetes</taxon>
        <taxon>Sordariomycetidae</taxon>
        <taxon>Sordariales</taxon>
        <taxon>Schizotheciaceae</taxon>
        <taxon>Schizothecium</taxon>
    </lineage>
</organism>
<feature type="region of interest" description="Disordered" evidence="1">
    <location>
        <begin position="1"/>
        <end position="108"/>
    </location>
</feature>
<protein>
    <submittedName>
        <fullName evidence="2">Uncharacterized protein</fullName>
    </submittedName>
</protein>
<reference evidence="2" key="1">
    <citation type="submission" date="2023-06" db="EMBL/GenBank/DDBJ databases">
        <title>Genome-scale phylogeny and comparative genomics of the fungal order Sordariales.</title>
        <authorList>
            <consortium name="Lawrence Berkeley National Laboratory"/>
            <person name="Hensen N."/>
            <person name="Bonometti L."/>
            <person name="Westerberg I."/>
            <person name="Brannstrom I.O."/>
            <person name="Guillou S."/>
            <person name="Cros-Aarteil S."/>
            <person name="Calhoun S."/>
            <person name="Haridas S."/>
            <person name="Kuo A."/>
            <person name="Mondo S."/>
            <person name="Pangilinan J."/>
            <person name="Riley R."/>
            <person name="LaButti K."/>
            <person name="Andreopoulos B."/>
            <person name="Lipzen A."/>
            <person name="Chen C."/>
            <person name="Yanf M."/>
            <person name="Daum C."/>
            <person name="Ng V."/>
            <person name="Clum A."/>
            <person name="Steindorff A."/>
            <person name="Ohm R."/>
            <person name="Martin F."/>
            <person name="Silar P."/>
            <person name="Natvig D."/>
            <person name="Lalanne C."/>
            <person name="Gautier V."/>
            <person name="Ament-velasquez S.L."/>
            <person name="Kruys A."/>
            <person name="Hutchinson M.I."/>
            <person name="Powell A.J."/>
            <person name="Barry K."/>
            <person name="Miller A.N."/>
            <person name="Grigoriev I.V."/>
            <person name="Debuchy R."/>
            <person name="Gladieux P."/>
            <person name="Thoren M.H."/>
            <person name="Johannesson H."/>
        </authorList>
    </citation>
    <scope>NUCLEOTIDE SEQUENCE</scope>
    <source>
        <strain evidence="2">SMH3187-1</strain>
    </source>
</reference>
<sequence>MPLQKNSQLRRQRLLRRPIQVLLSAAPAQTKTRRAEEVDLVRKDEARRVRGEDERRGGRGREGGEGEEEGGCGVEERSGGEGGDGEGGQGEDVGDGLGDGGDYGGGGEGEGIVDVGVAGAIGVVARVGTRVCWVGRREDRGLRGLESGGGGGKGLDKVLGGGSRDGRGRGDGNLLSVGRVDDLVLVREAIVDEEAVDEVAFINSAGVARIDDVGHHHEDRVLGALVWRGSMLVGKRPTTRGNWAVRLLRRMLFLMA</sequence>
<evidence type="ECO:0000256" key="1">
    <source>
        <dbReference type="SAM" id="MobiDB-lite"/>
    </source>
</evidence>
<feature type="compositionally biased region" description="Basic and acidic residues" evidence="1">
    <location>
        <begin position="33"/>
        <end position="64"/>
    </location>
</feature>
<feature type="compositionally biased region" description="Gly residues" evidence="1">
    <location>
        <begin position="80"/>
        <end position="108"/>
    </location>
</feature>
<dbReference type="AlphaFoldDB" id="A0AA40F8M5"/>
<dbReference type="Proteomes" id="UP001172155">
    <property type="component" value="Unassembled WGS sequence"/>
</dbReference>
<evidence type="ECO:0000313" key="3">
    <source>
        <dbReference type="Proteomes" id="UP001172155"/>
    </source>
</evidence>
<dbReference type="EMBL" id="JAUKUD010000001">
    <property type="protein sequence ID" value="KAK0753215.1"/>
    <property type="molecule type" value="Genomic_DNA"/>
</dbReference>
<name>A0AA40F8M5_9PEZI</name>
<comment type="caution">
    <text evidence="2">The sequence shown here is derived from an EMBL/GenBank/DDBJ whole genome shotgun (WGS) entry which is preliminary data.</text>
</comment>
<gene>
    <name evidence="2" type="ORF">B0T18DRAFT_9207</name>
</gene>